<dbReference type="InterPro" id="IPR000276">
    <property type="entry name" value="GPCR_Rhodpsn"/>
</dbReference>
<dbReference type="SUPFAM" id="SSF81321">
    <property type="entry name" value="Family A G protein-coupled receptor-like"/>
    <property type="match status" value="1"/>
</dbReference>
<sequence>MSLTTPAESIGADDTVASRWVYDVIDDVTTNISSATYATANESYADDFFRNYYGVTRFTTETTLAVFAIATNLAAFILTKDYHHRHYAYYALFKNLAMANLLAALSSCETLCQRPHYVLGDFSKADENRRNGNAEIANVRASFLAMLHVRRCEQALALRGSANAMPPNQLGSLAAVVQFLAVSQPLRYDHLVTVTKVRVALVGVWVTCSAVALVPIIAYFVQFGGSTGCSTARMRYIEMLTTTGANVCVDLLMVIYVTIVALCLRIYVIIRQLQRRLSTSVHSWQNDVHYERRTFQSIVVLVVTMTVFTVPYCIVYVVTMNVMSDNMANNTAILYYMNLLPYFKFASDPLIYRRGVTQLKSDLKKVLRSCRCRMGRHQLGLRRLPAFRQRRLYSKRVNLYLGNSNKNCRVTTV</sequence>
<keyword evidence="5" id="KW-0297">G-protein coupled receptor</keyword>
<dbReference type="Gene3D" id="1.20.1070.10">
    <property type="entry name" value="Rhodopsin 7-helix transmembrane proteins"/>
    <property type="match status" value="1"/>
</dbReference>
<dbReference type="AlphaFoldDB" id="A0AAD9PFK9"/>
<evidence type="ECO:0000256" key="5">
    <source>
        <dbReference type="ARBA" id="ARBA00023040"/>
    </source>
</evidence>
<keyword evidence="7" id="KW-0675">Receptor</keyword>
<dbReference type="EMBL" id="JAODUO010000005">
    <property type="protein sequence ID" value="KAK2193880.1"/>
    <property type="molecule type" value="Genomic_DNA"/>
</dbReference>
<name>A0AAD9PFK9_RIDPI</name>
<protein>
    <recommendedName>
        <fullName evidence="11">G-protein coupled receptors family 1 profile domain-containing protein</fullName>
    </recommendedName>
</protein>
<evidence type="ECO:0000313" key="12">
    <source>
        <dbReference type="EMBL" id="KAK2193880.1"/>
    </source>
</evidence>
<dbReference type="CDD" id="cd00637">
    <property type="entry name" value="7tm_classA_rhodopsin-like"/>
    <property type="match status" value="1"/>
</dbReference>
<feature type="domain" description="G-protein coupled receptors family 1 profile" evidence="11">
    <location>
        <begin position="175"/>
        <end position="352"/>
    </location>
</feature>
<proteinExistence type="predicted"/>
<evidence type="ECO:0000256" key="10">
    <source>
        <dbReference type="SAM" id="Phobius"/>
    </source>
</evidence>
<dbReference type="PANTHER" id="PTHR24246">
    <property type="entry name" value="OLFACTORY RECEPTOR AND ADENOSINE RECEPTOR"/>
    <property type="match status" value="1"/>
</dbReference>
<keyword evidence="9" id="KW-0807">Transducer</keyword>
<dbReference type="GO" id="GO:0004930">
    <property type="term" value="F:G protein-coupled receptor activity"/>
    <property type="evidence" value="ECO:0007669"/>
    <property type="project" value="UniProtKB-KW"/>
</dbReference>
<dbReference type="PROSITE" id="PS50262">
    <property type="entry name" value="G_PROTEIN_RECEP_F1_2"/>
    <property type="match status" value="1"/>
</dbReference>
<dbReference type="InterPro" id="IPR017452">
    <property type="entry name" value="GPCR_Rhodpsn_7TM"/>
</dbReference>
<evidence type="ECO:0000259" key="11">
    <source>
        <dbReference type="PROSITE" id="PS50262"/>
    </source>
</evidence>
<feature type="transmembrane region" description="Helical" evidence="10">
    <location>
        <begin position="298"/>
        <end position="318"/>
    </location>
</feature>
<keyword evidence="6 10" id="KW-0472">Membrane</keyword>
<dbReference type="Proteomes" id="UP001209878">
    <property type="component" value="Unassembled WGS sequence"/>
</dbReference>
<reference evidence="12" key="1">
    <citation type="journal article" date="2023" name="Mol. Biol. Evol.">
        <title>Third-Generation Sequencing Reveals the Adaptive Role of the Epigenome in Three Deep-Sea Polychaetes.</title>
        <authorList>
            <person name="Perez M."/>
            <person name="Aroh O."/>
            <person name="Sun Y."/>
            <person name="Lan Y."/>
            <person name="Juniper S.K."/>
            <person name="Young C.R."/>
            <person name="Angers B."/>
            <person name="Qian P.Y."/>
        </authorList>
    </citation>
    <scope>NUCLEOTIDE SEQUENCE</scope>
    <source>
        <strain evidence="12">R07B-5</strain>
    </source>
</reference>
<evidence type="ECO:0000256" key="1">
    <source>
        <dbReference type="ARBA" id="ARBA00004651"/>
    </source>
</evidence>
<evidence type="ECO:0000256" key="2">
    <source>
        <dbReference type="ARBA" id="ARBA00022475"/>
    </source>
</evidence>
<gene>
    <name evidence="12" type="ORF">NP493_6g01001</name>
</gene>
<organism evidence="12 13">
    <name type="scientific">Ridgeia piscesae</name>
    <name type="common">Tubeworm</name>
    <dbReference type="NCBI Taxonomy" id="27915"/>
    <lineage>
        <taxon>Eukaryota</taxon>
        <taxon>Metazoa</taxon>
        <taxon>Spiralia</taxon>
        <taxon>Lophotrochozoa</taxon>
        <taxon>Annelida</taxon>
        <taxon>Polychaeta</taxon>
        <taxon>Sedentaria</taxon>
        <taxon>Canalipalpata</taxon>
        <taxon>Sabellida</taxon>
        <taxon>Siboglinidae</taxon>
        <taxon>Ridgeia</taxon>
    </lineage>
</organism>
<evidence type="ECO:0000256" key="9">
    <source>
        <dbReference type="ARBA" id="ARBA00023224"/>
    </source>
</evidence>
<evidence type="ECO:0000313" key="13">
    <source>
        <dbReference type="Proteomes" id="UP001209878"/>
    </source>
</evidence>
<keyword evidence="13" id="KW-1185">Reference proteome</keyword>
<evidence type="ECO:0000256" key="7">
    <source>
        <dbReference type="ARBA" id="ARBA00023170"/>
    </source>
</evidence>
<keyword evidence="4 10" id="KW-1133">Transmembrane helix</keyword>
<dbReference type="Pfam" id="PF00001">
    <property type="entry name" value="7tm_1"/>
    <property type="match status" value="1"/>
</dbReference>
<keyword evidence="3 10" id="KW-0812">Transmembrane</keyword>
<comment type="subcellular location">
    <subcellularLocation>
        <location evidence="1">Cell membrane</location>
        <topology evidence="1">Multi-pass membrane protein</topology>
    </subcellularLocation>
</comment>
<evidence type="ECO:0000256" key="4">
    <source>
        <dbReference type="ARBA" id="ARBA00022989"/>
    </source>
</evidence>
<evidence type="ECO:0000256" key="3">
    <source>
        <dbReference type="ARBA" id="ARBA00022692"/>
    </source>
</evidence>
<evidence type="ECO:0000256" key="6">
    <source>
        <dbReference type="ARBA" id="ARBA00023136"/>
    </source>
</evidence>
<evidence type="ECO:0000256" key="8">
    <source>
        <dbReference type="ARBA" id="ARBA00023180"/>
    </source>
</evidence>
<accession>A0AAD9PFK9</accession>
<feature type="transmembrane region" description="Helical" evidence="10">
    <location>
        <begin position="199"/>
        <end position="223"/>
    </location>
</feature>
<comment type="caution">
    <text evidence="12">The sequence shown here is derived from an EMBL/GenBank/DDBJ whole genome shotgun (WGS) entry which is preliminary data.</text>
</comment>
<dbReference type="GO" id="GO:0005886">
    <property type="term" value="C:plasma membrane"/>
    <property type="evidence" value="ECO:0007669"/>
    <property type="project" value="UniProtKB-SubCell"/>
</dbReference>
<feature type="transmembrane region" description="Helical" evidence="10">
    <location>
        <begin position="243"/>
        <end position="268"/>
    </location>
</feature>
<keyword evidence="2" id="KW-1003">Cell membrane</keyword>
<dbReference type="PANTHER" id="PTHR24246:SF27">
    <property type="entry name" value="ADENOSINE RECEPTOR, ISOFORM A"/>
    <property type="match status" value="1"/>
</dbReference>
<keyword evidence="8" id="KW-0325">Glycoprotein</keyword>